<evidence type="ECO:0000256" key="5">
    <source>
        <dbReference type="ARBA" id="ARBA00022989"/>
    </source>
</evidence>
<keyword evidence="6 7" id="KW-0472">Membrane</keyword>
<evidence type="ECO:0000256" key="2">
    <source>
        <dbReference type="ARBA" id="ARBA00006448"/>
    </source>
</evidence>
<dbReference type="InterPro" id="IPR007353">
    <property type="entry name" value="DUF421"/>
</dbReference>
<dbReference type="STRING" id="500610.SAMN02799615_00774"/>
<organism evidence="9 10">
    <name type="scientific">Dyella marensis</name>
    <dbReference type="NCBI Taxonomy" id="500610"/>
    <lineage>
        <taxon>Bacteria</taxon>
        <taxon>Pseudomonadati</taxon>
        <taxon>Pseudomonadota</taxon>
        <taxon>Gammaproteobacteria</taxon>
        <taxon>Lysobacterales</taxon>
        <taxon>Rhodanobacteraceae</taxon>
        <taxon>Dyella</taxon>
    </lineage>
</organism>
<evidence type="ECO:0000313" key="9">
    <source>
        <dbReference type="EMBL" id="SFE33409.1"/>
    </source>
</evidence>
<dbReference type="Proteomes" id="UP000199477">
    <property type="component" value="Unassembled WGS sequence"/>
</dbReference>
<dbReference type="Pfam" id="PF04239">
    <property type="entry name" value="DUF421"/>
    <property type="match status" value="1"/>
</dbReference>
<dbReference type="RefSeq" id="WP_026636620.1">
    <property type="nucleotide sequence ID" value="NZ_FONH01000002.1"/>
</dbReference>
<evidence type="ECO:0000256" key="6">
    <source>
        <dbReference type="ARBA" id="ARBA00023136"/>
    </source>
</evidence>
<dbReference type="PANTHER" id="PTHR34582">
    <property type="entry name" value="UPF0702 TRANSMEMBRANE PROTEIN YCAP"/>
    <property type="match status" value="1"/>
</dbReference>
<feature type="transmembrane region" description="Helical" evidence="7">
    <location>
        <begin position="64"/>
        <end position="85"/>
    </location>
</feature>
<sequence>MTMTELTMPWYMFVVRGAIAYIGLLVLLRLAGKRTFGELSAFDIVVLILVGGTLRTAIVGDDNSLLGAFIGVATILALDRIIAFFTARTSSLNRLVEGEPAVLARYGLVDREALRRNNVPMAMFERALRAQGVRNVGDVVEARLEPNGKITILHR</sequence>
<feature type="transmembrane region" description="Helical" evidence="7">
    <location>
        <begin position="6"/>
        <end position="28"/>
    </location>
</feature>
<dbReference type="AlphaFoldDB" id="A0A1I1ZNZ4"/>
<feature type="domain" description="YetF C-terminal" evidence="8">
    <location>
        <begin position="89"/>
        <end position="153"/>
    </location>
</feature>
<dbReference type="InterPro" id="IPR023090">
    <property type="entry name" value="UPF0702_alpha/beta_dom_sf"/>
</dbReference>
<gene>
    <name evidence="9" type="ORF">SAMN02799615_00774</name>
</gene>
<feature type="transmembrane region" description="Helical" evidence="7">
    <location>
        <begin position="40"/>
        <end position="58"/>
    </location>
</feature>
<evidence type="ECO:0000256" key="7">
    <source>
        <dbReference type="SAM" id="Phobius"/>
    </source>
</evidence>
<evidence type="ECO:0000259" key="8">
    <source>
        <dbReference type="Pfam" id="PF04239"/>
    </source>
</evidence>
<dbReference type="PANTHER" id="PTHR34582:SF6">
    <property type="entry name" value="UPF0702 TRANSMEMBRANE PROTEIN YCAP"/>
    <property type="match status" value="1"/>
</dbReference>
<dbReference type="EMBL" id="FONH01000002">
    <property type="protein sequence ID" value="SFE33409.1"/>
    <property type="molecule type" value="Genomic_DNA"/>
</dbReference>
<comment type="similarity">
    <text evidence="2">Belongs to the UPF0702 family.</text>
</comment>
<keyword evidence="5 7" id="KW-1133">Transmembrane helix</keyword>
<keyword evidence="3" id="KW-1003">Cell membrane</keyword>
<evidence type="ECO:0000256" key="3">
    <source>
        <dbReference type="ARBA" id="ARBA00022475"/>
    </source>
</evidence>
<proteinExistence type="inferred from homology"/>
<evidence type="ECO:0000313" key="10">
    <source>
        <dbReference type="Proteomes" id="UP000199477"/>
    </source>
</evidence>
<comment type="subcellular location">
    <subcellularLocation>
        <location evidence="1">Cell membrane</location>
        <topology evidence="1">Multi-pass membrane protein</topology>
    </subcellularLocation>
</comment>
<keyword evidence="10" id="KW-1185">Reference proteome</keyword>
<dbReference type="GO" id="GO:0005886">
    <property type="term" value="C:plasma membrane"/>
    <property type="evidence" value="ECO:0007669"/>
    <property type="project" value="UniProtKB-SubCell"/>
</dbReference>
<accession>A0A1I1ZNZ4</accession>
<name>A0A1I1ZNZ4_9GAMM</name>
<evidence type="ECO:0000256" key="1">
    <source>
        <dbReference type="ARBA" id="ARBA00004651"/>
    </source>
</evidence>
<evidence type="ECO:0000256" key="4">
    <source>
        <dbReference type="ARBA" id="ARBA00022692"/>
    </source>
</evidence>
<protein>
    <recommendedName>
        <fullName evidence="8">YetF C-terminal domain-containing protein</fullName>
    </recommendedName>
</protein>
<keyword evidence="4 7" id="KW-0812">Transmembrane</keyword>
<reference evidence="10" key="1">
    <citation type="submission" date="2016-10" db="EMBL/GenBank/DDBJ databases">
        <authorList>
            <person name="Varghese N."/>
            <person name="Submissions S."/>
        </authorList>
    </citation>
    <scope>NUCLEOTIDE SEQUENCE [LARGE SCALE GENOMIC DNA]</scope>
    <source>
        <strain evidence="10">UNC178MFTsu3.1</strain>
    </source>
</reference>
<dbReference type="Gene3D" id="3.30.240.20">
    <property type="entry name" value="bsu07140 like domains"/>
    <property type="match status" value="1"/>
</dbReference>